<evidence type="ECO:0000256" key="5">
    <source>
        <dbReference type="ARBA" id="ARBA00022691"/>
    </source>
</evidence>
<evidence type="ECO:0000256" key="6">
    <source>
        <dbReference type="ARBA" id="ARBA00047942"/>
    </source>
</evidence>
<sequence>MTVAETVQVARATGEVFTRRWVVEVILDLTGYTADRDLGAVRLVEPSCGSGAFLAVIVERLINSARHRGTALSELHDAIRAYDLLPEHVETCRALSCALLVEAGMPRDAALEMACSWVRQADFLRPAAGTVLDLDTDEVGGPDDQAADIVVGNPPYIRYDDLPDAVASLYRRTWLTMTGRGDIYVGFYERSLGMLVPGGKVGFICADRWMRNSYGAQLRALVSGRYAMDHVWTMHDVDAFETKVSAYPAITVLSNSPQGTVLVADTTEEFTEATARALAKAATDPEWVEFSEVGVQAHRLPSWFEGGELWPTGSPARLALIKHLNESFPPLHDEATGTRVSIGIASGADKVYVTKNPSAAEADRMLPLAMRRDLMSGSFDWQGNYLVNPWGDDGKLVALEDYPQMAAYLSHDPALRARFVAKKDPSSWYRTIDKVQPGVTDRPKLLIQDMKTTIHPVLDPGGHYPHHNLYFVTSDGWDIEVLGGLLLSRVAQAFIEAYCVRMRGGTLRFQAQYLKRIRVPRLDEVDETTQAALRAAFRSRNVAAATTAACEAYGIDMHDYELTEEVPAT</sequence>
<accession>A0ABT1HL67</accession>
<comment type="caution">
    <text evidence="8">The sequence shown here is derived from an EMBL/GenBank/DDBJ whole genome shotgun (WGS) entry which is preliminary data.</text>
</comment>
<comment type="catalytic activity">
    <reaction evidence="6">
        <text>a 2'-deoxyadenosine in DNA + S-adenosyl-L-methionine = an N(6)-methyl-2'-deoxyadenosine in DNA + S-adenosyl-L-homocysteine + H(+)</text>
        <dbReference type="Rhea" id="RHEA:15197"/>
        <dbReference type="Rhea" id="RHEA-COMP:12418"/>
        <dbReference type="Rhea" id="RHEA-COMP:12419"/>
        <dbReference type="ChEBI" id="CHEBI:15378"/>
        <dbReference type="ChEBI" id="CHEBI:57856"/>
        <dbReference type="ChEBI" id="CHEBI:59789"/>
        <dbReference type="ChEBI" id="CHEBI:90615"/>
        <dbReference type="ChEBI" id="CHEBI:90616"/>
        <dbReference type="EC" id="2.1.1.72"/>
    </reaction>
</comment>
<organism evidence="8 9">
    <name type="scientific">Williamsia maris</name>
    <dbReference type="NCBI Taxonomy" id="72806"/>
    <lineage>
        <taxon>Bacteria</taxon>
        <taxon>Bacillati</taxon>
        <taxon>Actinomycetota</taxon>
        <taxon>Actinomycetes</taxon>
        <taxon>Mycobacteriales</taxon>
        <taxon>Nocardiaceae</taxon>
        <taxon>Williamsia</taxon>
    </lineage>
</organism>
<proteinExistence type="inferred from homology"/>
<dbReference type="Pfam" id="PF07669">
    <property type="entry name" value="Eco57I"/>
    <property type="match status" value="1"/>
</dbReference>
<dbReference type="InterPro" id="IPR029063">
    <property type="entry name" value="SAM-dependent_MTases_sf"/>
</dbReference>
<keyword evidence="9" id="KW-1185">Reference proteome</keyword>
<dbReference type="Proteomes" id="UP001206895">
    <property type="component" value="Unassembled WGS sequence"/>
</dbReference>
<evidence type="ECO:0000313" key="8">
    <source>
        <dbReference type="EMBL" id="MCP2178689.1"/>
    </source>
</evidence>
<dbReference type="InterPro" id="IPR011639">
    <property type="entry name" value="MethylTrfase_TaqI-like_dom"/>
</dbReference>
<dbReference type="SUPFAM" id="SSF53335">
    <property type="entry name" value="S-adenosyl-L-methionine-dependent methyltransferases"/>
    <property type="match status" value="1"/>
</dbReference>
<dbReference type="RefSeq" id="WP_253663554.1">
    <property type="nucleotide sequence ID" value="NZ_BAAAJQ010000002.1"/>
</dbReference>
<evidence type="ECO:0000256" key="4">
    <source>
        <dbReference type="ARBA" id="ARBA00022679"/>
    </source>
</evidence>
<comment type="similarity">
    <text evidence="1">Belongs to the N(4)/N(6)-methyltransferase family.</text>
</comment>
<evidence type="ECO:0000256" key="2">
    <source>
        <dbReference type="ARBA" id="ARBA00011900"/>
    </source>
</evidence>
<evidence type="ECO:0000256" key="1">
    <source>
        <dbReference type="ARBA" id="ARBA00006594"/>
    </source>
</evidence>
<dbReference type="Gene3D" id="3.40.50.150">
    <property type="entry name" value="Vaccinia Virus protein VP39"/>
    <property type="match status" value="1"/>
</dbReference>
<dbReference type="PRINTS" id="PR00507">
    <property type="entry name" value="N12N6MTFRASE"/>
</dbReference>
<keyword evidence="5" id="KW-0949">S-adenosyl-L-methionine</keyword>
<reference evidence="8 9" key="1">
    <citation type="submission" date="2022-06" db="EMBL/GenBank/DDBJ databases">
        <title>Genomic Encyclopedia of Archaeal and Bacterial Type Strains, Phase II (KMG-II): from individual species to whole genera.</title>
        <authorList>
            <person name="Goeker M."/>
        </authorList>
    </citation>
    <scope>NUCLEOTIDE SEQUENCE [LARGE SCALE GENOMIC DNA]</scope>
    <source>
        <strain evidence="8 9">DSM 44693</strain>
    </source>
</reference>
<dbReference type="EC" id="2.1.1.72" evidence="2"/>
<keyword evidence="3" id="KW-0489">Methyltransferase</keyword>
<dbReference type="EMBL" id="JAMTCJ010000004">
    <property type="protein sequence ID" value="MCP2178689.1"/>
    <property type="molecule type" value="Genomic_DNA"/>
</dbReference>
<protein>
    <recommendedName>
        <fullName evidence="2">site-specific DNA-methyltransferase (adenine-specific)</fullName>
        <ecNumber evidence="2">2.1.1.72</ecNumber>
    </recommendedName>
</protein>
<evidence type="ECO:0000256" key="3">
    <source>
        <dbReference type="ARBA" id="ARBA00022603"/>
    </source>
</evidence>
<dbReference type="PANTHER" id="PTHR33841">
    <property type="entry name" value="DNA METHYLTRANSFERASE YEEA-RELATED"/>
    <property type="match status" value="1"/>
</dbReference>
<gene>
    <name evidence="8" type="ORF">LX13_004530</name>
</gene>
<keyword evidence="4" id="KW-0808">Transferase</keyword>
<dbReference type="InterPro" id="IPR050953">
    <property type="entry name" value="N4_N6_ade-DNA_methylase"/>
</dbReference>
<dbReference type="PANTHER" id="PTHR33841:SF5">
    <property type="entry name" value="DNA METHYLASE (MODIFICATION METHYLASE) (METHYLTRANSFERASE)-RELATED"/>
    <property type="match status" value="1"/>
</dbReference>
<feature type="domain" description="Type II methyltransferase M.TaqI-like" evidence="7">
    <location>
        <begin position="145"/>
        <end position="237"/>
    </location>
</feature>
<name>A0ABT1HL67_9NOCA</name>
<dbReference type="PROSITE" id="PS00092">
    <property type="entry name" value="N6_MTASE"/>
    <property type="match status" value="1"/>
</dbReference>
<evidence type="ECO:0000259" key="7">
    <source>
        <dbReference type="Pfam" id="PF07669"/>
    </source>
</evidence>
<dbReference type="InterPro" id="IPR002052">
    <property type="entry name" value="DNA_methylase_N6_adenine_CS"/>
</dbReference>
<evidence type="ECO:0000313" key="9">
    <source>
        <dbReference type="Proteomes" id="UP001206895"/>
    </source>
</evidence>